<reference evidence="3 6" key="2">
    <citation type="submission" date="2019-12" db="EMBL/GenBank/DDBJ databases">
        <title>Draft genome sequence of Labilibaculum sp. strain 44 isolated from deep waters of Black Sea.</title>
        <authorList>
            <person name="Yadav S."/>
            <person name="Villanueva L."/>
        </authorList>
    </citation>
    <scope>NUCLEOTIDE SEQUENCE [LARGE SCALE GENOMIC DNA]</scope>
    <source>
        <strain evidence="3 6">44</strain>
    </source>
</reference>
<feature type="signal peptide" evidence="1">
    <location>
        <begin position="1"/>
        <end position="19"/>
    </location>
</feature>
<comment type="caution">
    <text evidence="3">The sequence shown here is derived from an EMBL/GenBank/DDBJ whole genome shotgun (WGS) entry which is preliminary data.</text>
</comment>
<keyword evidence="5" id="KW-1185">Reference proteome</keyword>
<reference evidence="4 5" key="1">
    <citation type="submission" date="2019-11" db="EMBL/GenBank/DDBJ databases">
        <title>Draft genome sequence of Labilibaculum sp. strain SYP isolated from Black Sea.</title>
        <authorList>
            <person name="Yadav S."/>
            <person name="Villanueva L."/>
        </authorList>
    </citation>
    <scope>NUCLEOTIDE SEQUENCE [LARGE SCALE GENOMIC DNA]</scope>
    <source>
        <strain evidence="4 5">44</strain>
    </source>
</reference>
<dbReference type="Pfam" id="PF13568">
    <property type="entry name" value="OMP_b-brl_2"/>
    <property type="match status" value="1"/>
</dbReference>
<dbReference type="Proteomes" id="UP000462449">
    <property type="component" value="Unassembled WGS sequence"/>
</dbReference>
<proteinExistence type="predicted"/>
<dbReference type="EMBL" id="QTZN02000023">
    <property type="protein sequence ID" value="MVB07548.1"/>
    <property type="molecule type" value="Genomic_DNA"/>
</dbReference>
<gene>
    <name evidence="4" type="ORF">DWB62_011005</name>
    <name evidence="3" type="ORF">GNY23_11005</name>
</gene>
<keyword evidence="1" id="KW-0732">Signal</keyword>
<dbReference type="Gene3D" id="2.40.160.20">
    <property type="match status" value="1"/>
</dbReference>
<evidence type="ECO:0000256" key="1">
    <source>
        <dbReference type="SAM" id="SignalP"/>
    </source>
</evidence>
<dbReference type="SUPFAM" id="SSF56925">
    <property type="entry name" value="OMPA-like"/>
    <property type="match status" value="1"/>
</dbReference>
<name>A0A7M4D6R4_9BACT</name>
<dbReference type="InterPro" id="IPR011250">
    <property type="entry name" value="OMP/PagP_B-barrel"/>
</dbReference>
<dbReference type="OrthoDB" id="947434at2"/>
<dbReference type="AlphaFoldDB" id="A0A7M4D6R4"/>
<evidence type="ECO:0000313" key="3">
    <source>
        <dbReference type="EMBL" id="MUP38343.1"/>
    </source>
</evidence>
<dbReference type="Proteomes" id="UP000285951">
    <property type="component" value="Unassembled WGS sequence"/>
</dbReference>
<accession>A0A7M4D6R4</accession>
<dbReference type="InterPro" id="IPR025665">
    <property type="entry name" value="Beta-barrel_OMP_2"/>
</dbReference>
<evidence type="ECO:0000313" key="5">
    <source>
        <dbReference type="Proteomes" id="UP000285951"/>
    </source>
</evidence>
<dbReference type="EMBL" id="WOTW01000023">
    <property type="protein sequence ID" value="MUP38343.1"/>
    <property type="molecule type" value="Genomic_DNA"/>
</dbReference>
<evidence type="ECO:0000259" key="2">
    <source>
        <dbReference type="Pfam" id="PF13568"/>
    </source>
</evidence>
<feature type="chain" id="PRO_5029647929" evidence="1">
    <location>
        <begin position="20"/>
        <end position="191"/>
    </location>
</feature>
<dbReference type="RefSeq" id="WP_156195994.1">
    <property type="nucleotide sequence ID" value="NZ_QTZN02000023.1"/>
</dbReference>
<evidence type="ECO:0000313" key="4">
    <source>
        <dbReference type="EMBL" id="MVB07548.1"/>
    </source>
</evidence>
<sequence>MKKIVLLFAIIAIGTSSFAQDVKYGIKGGLNLANFSGDDMKGDSKADIYFGGFMRMTLTEWLDFQPELVYSRQGSSNDSEGIDAKFKTNFLNIPLLMRAKMIGSDKLYAIAGPQIGIHLSSEYEEDGDTADLDKAMSVLDFSVALGLQYDLNKQFSIEARYNFGLTKIFDNDYYEIDAKNSVFQIGIAASF</sequence>
<organism evidence="3 6">
    <name type="scientific">Labilibaculum euxinus</name>
    <dbReference type="NCBI Taxonomy" id="2686357"/>
    <lineage>
        <taxon>Bacteria</taxon>
        <taxon>Pseudomonadati</taxon>
        <taxon>Bacteroidota</taxon>
        <taxon>Bacteroidia</taxon>
        <taxon>Marinilabiliales</taxon>
        <taxon>Marinifilaceae</taxon>
        <taxon>Labilibaculum</taxon>
    </lineage>
</organism>
<evidence type="ECO:0000313" key="6">
    <source>
        <dbReference type="Proteomes" id="UP000462449"/>
    </source>
</evidence>
<protein>
    <submittedName>
        <fullName evidence="3">Outer membrane beta-barrel protein</fullName>
    </submittedName>
</protein>
<feature type="domain" description="Outer membrane protein beta-barrel" evidence="2">
    <location>
        <begin position="18"/>
        <end position="170"/>
    </location>
</feature>